<dbReference type="EMBL" id="CP046072">
    <property type="protein sequence ID" value="QSZ41949.1"/>
    <property type="molecule type" value="Genomic_DNA"/>
</dbReference>
<accession>A0A975GD53</accession>
<dbReference type="PANTHER" id="PTHR30332:SF17">
    <property type="entry name" value="TYPE IV PILIATION SYSTEM PROTEIN DR_0774-RELATED"/>
    <property type="match status" value="1"/>
</dbReference>
<dbReference type="PANTHER" id="PTHR30332">
    <property type="entry name" value="PROBABLE GENERAL SECRETION PATHWAY PROTEIN D"/>
    <property type="match status" value="1"/>
</dbReference>
<organism evidence="4 5">
    <name type="scientific">Sulfurimonas aquatica</name>
    <dbReference type="NCBI Taxonomy" id="2672570"/>
    <lineage>
        <taxon>Bacteria</taxon>
        <taxon>Pseudomonadati</taxon>
        <taxon>Campylobacterota</taxon>
        <taxon>Epsilonproteobacteria</taxon>
        <taxon>Campylobacterales</taxon>
        <taxon>Sulfurimonadaceae</taxon>
        <taxon>Sulfurimonas</taxon>
    </lineage>
</organism>
<dbReference type="Proteomes" id="UP000671852">
    <property type="component" value="Chromosome"/>
</dbReference>
<feature type="domain" description="Type II/III secretion system secretin-like" evidence="2">
    <location>
        <begin position="229"/>
        <end position="404"/>
    </location>
</feature>
<reference evidence="4" key="1">
    <citation type="submission" date="2019-11" db="EMBL/GenBank/DDBJ databases">
        <authorList>
            <person name="Kojima H."/>
        </authorList>
    </citation>
    <scope>NUCLEOTIDE SEQUENCE</scope>
    <source>
        <strain evidence="4">H1576</strain>
    </source>
</reference>
<name>A0A975GD53_9BACT</name>
<evidence type="ECO:0000313" key="5">
    <source>
        <dbReference type="Proteomes" id="UP000671852"/>
    </source>
</evidence>
<dbReference type="Pfam" id="PF13629">
    <property type="entry name" value="T2SS-T3SS_pil_N"/>
    <property type="match status" value="1"/>
</dbReference>
<dbReference type="InterPro" id="IPR001775">
    <property type="entry name" value="GspD/PilQ"/>
</dbReference>
<gene>
    <name evidence="4" type="ORF">GJV85_07455</name>
</gene>
<evidence type="ECO:0000313" key="4">
    <source>
        <dbReference type="EMBL" id="QSZ41949.1"/>
    </source>
</evidence>
<dbReference type="AlphaFoldDB" id="A0A975GD53"/>
<dbReference type="GO" id="GO:0009306">
    <property type="term" value="P:protein secretion"/>
    <property type="evidence" value="ECO:0007669"/>
    <property type="project" value="InterPro"/>
</dbReference>
<dbReference type="RefSeq" id="WP_207560767.1">
    <property type="nucleotide sequence ID" value="NZ_CP046072.1"/>
</dbReference>
<dbReference type="InterPro" id="IPR050810">
    <property type="entry name" value="Bact_Secretion_Sys_Channel"/>
</dbReference>
<protein>
    <recommendedName>
        <fullName evidence="6">Pilus formation protein N-terminal domain-containing protein</fullName>
    </recommendedName>
</protein>
<evidence type="ECO:0000256" key="1">
    <source>
        <dbReference type="RuleBase" id="RU004003"/>
    </source>
</evidence>
<reference evidence="4" key="2">
    <citation type="submission" date="2021-04" db="EMBL/GenBank/DDBJ databases">
        <title>Isolation and characterization of a novel species of the genus Sulfurimonas.</title>
        <authorList>
            <person name="Fukui M."/>
        </authorList>
    </citation>
    <scope>NUCLEOTIDE SEQUENCE</scope>
    <source>
        <strain evidence="4">H1576</strain>
    </source>
</reference>
<dbReference type="KEGG" id="saqt:GJV85_07455"/>
<dbReference type="InterPro" id="IPR032789">
    <property type="entry name" value="T2SS-T3SS_pil_N"/>
</dbReference>
<keyword evidence="5" id="KW-1185">Reference proteome</keyword>
<feature type="domain" description="Pilus formation protein N-terminal" evidence="3">
    <location>
        <begin position="18"/>
        <end position="89"/>
    </location>
</feature>
<sequence length="625" mass="69942">MKKIILLLAFCIALFGEDIVVFENEYKVLQLEKKVKSLVVGNKMIMNISILGSASRFGTNLKLFGKKSGNTSILITYSDNSIENYHVYVNQNLGFIQKMINTIEPELQLSKVGDGSTVISGKFKDPHEKKRIYELLESAGIDLTTLMDITQTDKINKMIRTKLYLVEINNNKAKDLGGVTGLGYFDEYTNVSLNPSAMNSATFSGWLLDNTGAFFSSGKSSLVGSLNFLESKGIAKILDDTVLITTEDRNASFHVGGKVYIPVGVTQTGGGFPTIQLEEKEYGLRLTLNTDFLEKENFMHVDVHIVDSQFDPNEEHNIQLGTGGFGSEPIVIPSFVSKEISTDVVAKSKNVIALGGRLHSEEVEAEEKIPFLGDIPLIGELFKHTVTSNKNNDLLFFIVPEIIDANEDINDSNYYRDLKLESETFNNILMDMNSSNEGRADSLVLIKKELAEVEDTPSPKEKIVQKKVQEKPLTQNITPQAISTLVEEENLEEELVLNTAEVEAKKTIFPTVERAKKVEKIETALAPEFISNEEELIINEEVNTQKKTTPKIDKQYKVTAQNIYVRSKPTDGYTAEVWAQGHPFTVEQEVTQDGLTWVKVKQDCKDGCRDAKEELWISKKYTEEL</sequence>
<evidence type="ECO:0000259" key="3">
    <source>
        <dbReference type="Pfam" id="PF13629"/>
    </source>
</evidence>
<evidence type="ECO:0008006" key="6">
    <source>
        <dbReference type="Google" id="ProtNLM"/>
    </source>
</evidence>
<dbReference type="PRINTS" id="PR00811">
    <property type="entry name" value="BCTERIALGSPD"/>
</dbReference>
<dbReference type="Pfam" id="PF00263">
    <property type="entry name" value="Secretin"/>
    <property type="match status" value="1"/>
</dbReference>
<evidence type="ECO:0000259" key="2">
    <source>
        <dbReference type="Pfam" id="PF00263"/>
    </source>
</evidence>
<comment type="similarity">
    <text evidence="1">Belongs to the bacterial secretin family.</text>
</comment>
<dbReference type="InterPro" id="IPR004846">
    <property type="entry name" value="T2SS/T3SS_dom"/>
</dbReference>
<proteinExistence type="inferred from homology"/>
<dbReference type="GO" id="GO:0015627">
    <property type="term" value="C:type II protein secretion system complex"/>
    <property type="evidence" value="ECO:0007669"/>
    <property type="project" value="TreeGrafter"/>
</dbReference>